<evidence type="ECO:0000313" key="7">
    <source>
        <dbReference type="EMBL" id="CAE0612764.1"/>
    </source>
</evidence>
<dbReference type="GO" id="GO:0003700">
    <property type="term" value="F:DNA-binding transcription factor activity"/>
    <property type="evidence" value="ECO:0007669"/>
    <property type="project" value="InterPro"/>
</dbReference>
<dbReference type="SUPFAM" id="SSF54171">
    <property type="entry name" value="DNA-binding domain"/>
    <property type="match status" value="2"/>
</dbReference>
<dbReference type="Gene3D" id="3.30.730.10">
    <property type="entry name" value="AP2/ERF domain"/>
    <property type="match status" value="2"/>
</dbReference>
<dbReference type="GO" id="GO:0003677">
    <property type="term" value="F:DNA binding"/>
    <property type="evidence" value="ECO:0007669"/>
    <property type="project" value="UniProtKB-KW"/>
</dbReference>
<comment type="subcellular location">
    <subcellularLocation>
        <location evidence="1">Nucleus</location>
    </subcellularLocation>
</comment>
<evidence type="ECO:0000256" key="2">
    <source>
        <dbReference type="ARBA" id="ARBA00023015"/>
    </source>
</evidence>
<dbReference type="SMART" id="SM00380">
    <property type="entry name" value="AP2"/>
    <property type="match status" value="2"/>
</dbReference>
<dbReference type="AlphaFoldDB" id="A0A7S3XF70"/>
<name>A0A7S3XF70_9CHLO</name>
<organism evidence="7">
    <name type="scientific">Picocystis salinarum</name>
    <dbReference type="NCBI Taxonomy" id="88271"/>
    <lineage>
        <taxon>Eukaryota</taxon>
        <taxon>Viridiplantae</taxon>
        <taxon>Chlorophyta</taxon>
        <taxon>Picocystophyceae</taxon>
        <taxon>Picocystales</taxon>
        <taxon>Picocystaceae</taxon>
        <taxon>Picocystis</taxon>
    </lineage>
</organism>
<evidence type="ECO:0000256" key="4">
    <source>
        <dbReference type="ARBA" id="ARBA00023163"/>
    </source>
</evidence>
<dbReference type="PRINTS" id="PR00367">
    <property type="entry name" value="ETHRSPELEMNT"/>
</dbReference>
<keyword evidence="4" id="KW-0804">Transcription</keyword>
<gene>
    <name evidence="7" type="ORF">PSAL00342_LOCUS6663</name>
</gene>
<reference evidence="7" key="1">
    <citation type="submission" date="2021-01" db="EMBL/GenBank/DDBJ databases">
        <authorList>
            <person name="Corre E."/>
            <person name="Pelletier E."/>
            <person name="Niang G."/>
            <person name="Scheremetjew M."/>
            <person name="Finn R."/>
            <person name="Kale V."/>
            <person name="Holt S."/>
            <person name="Cochrane G."/>
            <person name="Meng A."/>
            <person name="Brown T."/>
            <person name="Cohen L."/>
        </authorList>
    </citation>
    <scope>NUCLEOTIDE SEQUENCE</scope>
    <source>
        <strain evidence="7">CCMP1897</strain>
    </source>
</reference>
<dbReference type="PANTHER" id="PTHR32467">
    <property type="entry name" value="AP2-LIKE ETHYLENE-RESPONSIVE TRANSCRIPTION FACTOR"/>
    <property type="match status" value="1"/>
</dbReference>
<keyword evidence="3" id="KW-0238">DNA-binding</keyword>
<dbReference type="GO" id="GO:0005634">
    <property type="term" value="C:nucleus"/>
    <property type="evidence" value="ECO:0007669"/>
    <property type="project" value="UniProtKB-SubCell"/>
</dbReference>
<dbReference type="PANTHER" id="PTHR32467:SF118">
    <property type="entry name" value="ETHYLENE-RESPONSIVE TRANSCRIPTION FACTOR RAP2-7"/>
    <property type="match status" value="1"/>
</dbReference>
<evidence type="ECO:0000259" key="6">
    <source>
        <dbReference type="PROSITE" id="PS51032"/>
    </source>
</evidence>
<keyword evidence="2" id="KW-0805">Transcription regulation</keyword>
<dbReference type="CDD" id="cd00018">
    <property type="entry name" value="AP2"/>
    <property type="match status" value="2"/>
</dbReference>
<proteinExistence type="predicted"/>
<feature type="domain" description="AP2/ERF" evidence="6">
    <location>
        <begin position="217"/>
        <end position="274"/>
    </location>
</feature>
<accession>A0A7S3XF70</accession>
<sequence>MAAPRLSGLNHFPLGNQGHDAGSIRWKWEQQQNIFEPSIPRYATPSAISEASLVSKFLAEPPSNGLSSLPPGLDSVEVRAIWKTKIILDISRNVHAEERVNSDTSHSPSPANVKRLRGPVGNSCFKGVTQHRRTRRWEAHIWENKKQLYLGAHDVETSAARAYDVMAIKLRGIREADTNFSIGNYTSIMQQIAAIDREDLVLLLRRRCRSIQRGISEYRGITQHKNGRWEARMGQYEKKKYVYLGLFNSEREGAVAYDRAAVRYNGLNAVTNYPVHDYPMQLFDFHHAQYVALISGKEYMGSEEDLKRAALELPSSPRHFSSNMNGARSSHEIIRQETERSLLPKPGVGGIPFNTQEPFGCTFISSRDILGSGTELSLSCGGLGEKTQDLLGGFRQ</sequence>
<evidence type="ECO:0000256" key="1">
    <source>
        <dbReference type="ARBA" id="ARBA00004123"/>
    </source>
</evidence>
<protein>
    <recommendedName>
        <fullName evidence="6">AP2/ERF domain-containing protein</fullName>
    </recommendedName>
</protein>
<dbReference type="InterPro" id="IPR036955">
    <property type="entry name" value="AP2/ERF_dom_sf"/>
</dbReference>
<feature type="domain" description="AP2/ERF" evidence="6">
    <location>
        <begin position="124"/>
        <end position="181"/>
    </location>
</feature>
<dbReference type="InterPro" id="IPR016177">
    <property type="entry name" value="DNA-bd_dom_sf"/>
</dbReference>
<dbReference type="InterPro" id="IPR001471">
    <property type="entry name" value="AP2/ERF_dom"/>
</dbReference>
<evidence type="ECO:0000256" key="5">
    <source>
        <dbReference type="ARBA" id="ARBA00023242"/>
    </source>
</evidence>
<evidence type="ECO:0000256" key="3">
    <source>
        <dbReference type="ARBA" id="ARBA00023125"/>
    </source>
</evidence>
<dbReference type="PROSITE" id="PS51032">
    <property type="entry name" value="AP2_ERF"/>
    <property type="match status" value="2"/>
</dbReference>
<dbReference type="Pfam" id="PF00847">
    <property type="entry name" value="AP2"/>
    <property type="match status" value="1"/>
</dbReference>
<dbReference type="EMBL" id="HBIS01007489">
    <property type="protein sequence ID" value="CAE0612764.1"/>
    <property type="molecule type" value="Transcribed_RNA"/>
</dbReference>
<keyword evidence="5" id="KW-0539">Nucleus</keyword>